<dbReference type="Pfam" id="PF00528">
    <property type="entry name" value="BPD_transp_1"/>
    <property type="match status" value="1"/>
</dbReference>
<evidence type="ECO:0000313" key="13">
    <source>
        <dbReference type="EMBL" id="AHC15842.1"/>
    </source>
</evidence>
<evidence type="ECO:0000256" key="5">
    <source>
        <dbReference type="ARBA" id="ARBA00022475"/>
    </source>
</evidence>
<comment type="function">
    <text evidence="1">Part of the ABC transporter complex MalEFGK involved in maltose/maltodextrin import. Probably responsible for the translocation of the substrate across the membrane.</text>
</comment>
<sequence>MSDQTTTMKAPTELDLMKKYGFGRWFFQRARGDSPFKRLIIHIVLLIVVFIAVYPVLRIVTVSLRPGNRLLSTSLAIIPEDATFQNYYNVLFNRDFVKWLWNSLIITTATSSIGVMIASTSAYAFSRWNFPGRSPALIFLLATQMIPFAMLMIPIYIISARLGLINTWRGLVVAYSVSSVPFSIWILKGYYDSIPTELEQSAMVDGATRMQAFFRIILPLSTPALAIAFLFNFTQAWNDFLLARIMLQQAELYTWPLGLQSMQRQFQTQWGEFSAGALMVSVPVMILFLTSSRWLISGLTVGSVKG</sequence>
<evidence type="ECO:0000256" key="2">
    <source>
        <dbReference type="ARBA" id="ARBA00004651"/>
    </source>
</evidence>
<dbReference type="GO" id="GO:0042956">
    <property type="term" value="P:maltodextrin transmembrane transport"/>
    <property type="evidence" value="ECO:0007669"/>
    <property type="project" value="TreeGrafter"/>
</dbReference>
<name>V5WJ28_9SPIO</name>
<dbReference type="InterPro" id="IPR050901">
    <property type="entry name" value="BP-dep_ABC_trans_perm"/>
</dbReference>
<dbReference type="KEGG" id="slr:L21SP2_2489"/>
<dbReference type="STRING" id="1307761.L21SP2_2489"/>
<reference evidence="13 14" key="1">
    <citation type="journal article" date="2015" name="Stand. Genomic Sci.">
        <title>Complete genome sequence and description of Salinispira pacifica gen. nov., sp. nov., a novel spirochaete isolated form a hypersaline microbial mat.</title>
        <authorList>
            <person name="Ben Hania W."/>
            <person name="Joseph M."/>
            <person name="Schumann P."/>
            <person name="Bunk B."/>
            <person name="Fiebig A."/>
            <person name="Sproer C."/>
            <person name="Klenk H.P."/>
            <person name="Fardeau M.L."/>
            <person name="Spring S."/>
        </authorList>
    </citation>
    <scope>NUCLEOTIDE SEQUENCE [LARGE SCALE GENOMIC DNA]</scope>
    <source>
        <strain evidence="13 14">L21-RPul-D2</strain>
    </source>
</reference>
<dbReference type="EMBL" id="CP006939">
    <property type="protein sequence ID" value="AHC15842.1"/>
    <property type="molecule type" value="Genomic_DNA"/>
</dbReference>
<protein>
    <recommendedName>
        <fullName evidence="10">Maltose/maltodextrin transport system permease protein MalG</fullName>
    </recommendedName>
</protein>
<dbReference type="PANTHER" id="PTHR32243:SF50">
    <property type="entry name" value="MALTOSE_MALTODEXTRIN TRANSPORT SYSTEM PERMEASE PROTEIN MALG"/>
    <property type="match status" value="1"/>
</dbReference>
<evidence type="ECO:0000256" key="3">
    <source>
        <dbReference type="ARBA" id="ARBA00009047"/>
    </source>
</evidence>
<dbReference type="PATRIC" id="fig|1307761.3.peg.2481"/>
<feature type="transmembrane region" description="Helical" evidence="11">
    <location>
        <begin position="212"/>
        <end position="231"/>
    </location>
</feature>
<dbReference type="InterPro" id="IPR035906">
    <property type="entry name" value="MetI-like_sf"/>
</dbReference>
<dbReference type="Proteomes" id="UP000018680">
    <property type="component" value="Chromosome"/>
</dbReference>
<keyword evidence="14" id="KW-1185">Reference proteome</keyword>
<evidence type="ECO:0000256" key="6">
    <source>
        <dbReference type="ARBA" id="ARBA00022597"/>
    </source>
</evidence>
<feature type="transmembrane region" description="Helical" evidence="11">
    <location>
        <begin position="137"/>
        <end position="158"/>
    </location>
</feature>
<dbReference type="GO" id="GO:0005886">
    <property type="term" value="C:plasma membrane"/>
    <property type="evidence" value="ECO:0007669"/>
    <property type="project" value="UniProtKB-SubCell"/>
</dbReference>
<dbReference type="GO" id="GO:0015423">
    <property type="term" value="F:ABC-type maltose transporter activity"/>
    <property type="evidence" value="ECO:0007669"/>
    <property type="project" value="TreeGrafter"/>
</dbReference>
<feature type="transmembrane region" description="Helical" evidence="11">
    <location>
        <begin position="170"/>
        <end position="191"/>
    </location>
</feature>
<dbReference type="PROSITE" id="PS50928">
    <property type="entry name" value="ABC_TM1"/>
    <property type="match status" value="1"/>
</dbReference>
<keyword evidence="9 11" id="KW-0472">Membrane</keyword>
<dbReference type="eggNOG" id="COG3833">
    <property type="taxonomic scope" value="Bacteria"/>
</dbReference>
<keyword evidence="5" id="KW-1003">Cell membrane</keyword>
<evidence type="ECO:0000256" key="10">
    <source>
        <dbReference type="ARBA" id="ARBA00041109"/>
    </source>
</evidence>
<dbReference type="CDD" id="cd06261">
    <property type="entry name" value="TM_PBP2"/>
    <property type="match status" value="1"/>
</dbReference>
<dbReference type="SUPFAM" id="SSF161098">
    <property type="entry name" value="MetI-like"/>
    <property type="match status" value="1"/>
</dbReference>
<comment type="subcellular location">
    <subcellularLocation>
        <location evidence="2 11">Cell membrane</location>
        <topology evidence="2 11">Multi-pass membrane protein</topology>
    </subcellularLocation>
</comment>
<comment type="similarity">
    <text evidence="3">Belongs to the binding-protein-dependent transport system permease family. MalFG subfamily.</text>
</comment>
<evidence type="ECO:0000256" key="7">
    <source>
        <dbReference type="ARBA" id="ARBA00022692"/>
    </source>
</evidence>
<dbReference type="Gene3D" id="1.10.3720.10">
    <property type="entry name" value="MetI-like"/>
    <property type="match status" value="1"/>
</dbReference>
<dbReference type="InterPro" id="IPR000515">
    <property type="entry name" value="MetI-like"/>
</dbReference>
<evidence type="ECO:0000256" key="4">
    <source>
        <dbReference type="ARBA" id="ARBA00022448"/>
    </source>
</evidence>
<gene>
    <name evidence="13" type="ORF">L21SP2_2489</name>
</gene>
<evidence type="ECO:0000313" key="14">
    <source>
        <dbReference type="Proteomes" id="UP000018680"/>
    </source>
</evidence>
<accession>V5WJ28</accession>
<evidence type="ECO:0000256" key="8">
    <source>
        <dbReference type="ARBA" id="ARBA00022989"/>
    </source>
</evidence>
<dbReference type="RefSeq" id="WP_024268745.1">
    <property type="nucleotide sequence ID" value="NC_023035.1"/>
</dbReference>
<proteinExistence type="inferred from homology"/>
<evidence type="ECO:0000256" key="11">
    <source>
        <dbReference type="RuleBase" id="RU363032"/>
    </source>
</evidence>
<evidence type="ECO:0000256" key="1">
    <source>
        <dbReference type="ARBA" id="ARBA00002264"/>
    </source>
</evidence>
<dbReference type="HOGENOM" id="CLU_016047_1_2_12"/>
<dbReference type="PANTHER" id="PTHR32243">
    <property type="entry name" value="MALTOSE TRANSPORT SYSTEM PERMEASE-RELATED"/>
    <property type="match status" value="1"/>
</dbReference>
<evidence type="ECO:0000256" key="9">
    <source>
        <dbReference type="ARBA" id="ARBA00023136"/>
    </source>
</evidence>
<feature type="transmembrane region" description="Helical" evidence="11">
    <location>
        <begin position="39"/>
        <end position="57"/>
    </location>
</feature>
<dbReference type="AlphaFoldDB" id="V5WJ28"/>
<feature type="domain" description="ABC transmembrane type-1" evidence="12">
    <location>
        <begin position="100"/>
        <end position="291"/>
    </location>
</feature>
<keyword evidence="8 11" id="KW-1133">Transmembrane helix</keyword>
<keyword evidence="7 11" id="KW-0812">Transmembrane</keyword>
<evidence type="ECO:0000259" key="12">
    <source>
        <dbReference type="PROSITE" id="PS50928"/>
    </source>
</evidence>
<feature type="transmembrane region" description="Helical" evidence="11">
    <location>
        <begin position="99"/>
        <end position="125"/>
    </location>
</feature>
<feature type="transmembrane region" description="Helical" evidence="11">
    <location>
        <begin position="273"/>
        <end position="296"/>
    </location>
</feature>
<keyword evidence="6" id="KW-0762">Sugar transport</keyword>
<keyword evidence="4 11" id="KW-0813">Transport</keyword>
<organism evidence="13 14">
    <name type="scientific">Salinispira pacifica</name>
    <dbReference type="NCBI Taxonomy" id="1307761"/>
    <lineage>
        <taxon>Bacteria</taxon>
        <taxon>Pseudomonadati</taxon>
        <taxon>Spirochaetota</taxon>
        <taxon>Spirochaetia</taxon>
        <taxon>Spirochaetales</taxon>
        <taxon>Spirochaetaceae</taxon>
        <taxon>Salinispira</taxon>
    </lineage>
</organism>